<proteinExistence type="predicted"/>
<protein>
    <submittedName>
        <fullName evidence="1">SRPBCC family protein</fullName>
    </submittedName>
</protein>
<gene>
    <name evidence="1" type="ORF">AB8O55_27280</name>
</gene>
<evidence type="ECO:0000313" key="1">
    <source>
        <dbReference type="EMBL" id="MEY8043128.1"/>
    </source>
</evidence>
<dbReference type="SUPFAM" id="SSF55961">
    <property type="entry name" value="Bet v1-like"/>
    <property type="match status" value="1"/>
</dbReference>
<dbReference type="EMBL" id="JBGEHV010000078">
    <property type="protein sequence ID" value="MEY8043128.1"/>
    <property type="molecule type" value="Genomic_DNA"/>
</dbReference>
<dbReference type="CDD" id="cd07821">
    <property type="entry name" value="PYR_PYL_RCAR_like"/>
    <property type="match status" value="1"/>
</dbReference>
<evidence type="ECO:0000313" key="2">
    <source>
        <dbReference type="Proteomes" id="UP001564626"/>
    </source>
</evidence>
<keyword evidence="2" id="KW-1185">Reference proteome</keyword>
<dbReference type="InterPro" id="IPR019587">
    <property type="entry name" value="Polyketide_cyclase/dehydratase"/>
</dbReference>
<comment type="caution">
    <text evidence="1">The sequence shown here is derived from an EMBL/GenBank/DDBJ whole genome shotgun (WGS) entry which is preliminary data.</text>
</comment>
<dbReference type="PANTHER" id="PTHR39332:SF7">
    <property type="entry name" value="SRPBCC FAMILY PROTEIN"/>
    <property type="match status" value="1"/>
</dbReference>
<dbReference type="RefSeq" id="WP_369775634.1">
    <property type="nucleotide sequence ID" value="NZ_JBGEHV010000078.1"/>
</dbReference>
<dbReference type="InterPro" id="IPR023393">
    <property type="entry name" value="START-like_dom_sf"/>
</dbReference>
<reference evidence="1 2" key="1">
    <citation type="submission" date="2024-08" db="EMBL/GenBank/DDBJ databases">
        <title>Genome mining of Saccharopolyspora cebuensis PGLac3 from Nigerian medicinal plant.</title>
        <authorList>
            <person name="Ezeobiora C.E."/>
            <person name="Igbokwe N.H."/>
            <person name="Amin D.H."/>
            <person name="Mendie U.E."/>
        </authorList>
    </citation>
    <scope>NUCLEOTIDE SEQUENCE [LARGE SCALE GENOMIC DNA]</scope>
    <source>
        <strain evidence="1 2">PGLac3</strain>
    </source>
</reference>
<organism evidence="1 2">
    <name type="scientific">Saccharopolyspora cebuensis</name>
    <dbReference type="NCBI Taxonomy" id="418759"/>
    <lineage>
        <taxon>Bacteria</taxon>
        <taxon>Bacillati</taxon>
        <taxon>Actinomycetota</taxon>
        <taxon>Actinomycetes</taxon>
        <taxon>Pseudonocardiales</taxon>
        <taxon>Pseudonocardiaceae</taxon>
        <taxon>Saccharopolyspora</taxon>
    </lineage>
</organism>
<dbReference type="Pfam" id="PF10604">
    <property type="entry name" value="Polyketide_cyc2"/>
    <property type="match status" value="1"/>
</dbReference>
<dbReference type="PANTHER" id="PTHR39332">
    <property type="entry name" value="BLL4707 PROTEIN"/>
    <property type="match status" value="1"/>
</dbReference>
<dbReference type="Gene3D" id="3.30.530.20">
    <property type="match status" value="1"/>
</dbReference>
<sequence>MARSYASAVVDAPVEQVWELVRDFDGLPRWHPAIERSEIEGGGPADRIGAVRRLALGAGGEVPERLVALDDTARSTSYEFVTSPFPVRRYRATLRVAEDTAGGRSFVEWCADYDADAADEAELDRTFATGVFAAGLAGLQRHITE</sequence>
<accession>A0ABV4CRH2</accession>
<name>A0ABV4CRH2_9PSEU</name>
<dbReference type="Proteomes" id="UP001564626">
    <property type="component" value="Unassembled WGS sequence"/>
</dbReference>